<feature type="domain" description="C-type lectin" evidence="6">
    <location>
        <begin position="639"/>
        <end position="756"/>
    </location>
</feature>
<dbReference type="GO" id="GO:0030246">
    <property type="term" value="F:carbohydrate binding"/>
    <property type="evidence" value="ECO:0007669"/>
    <property type="project" value="UniProtKB-KW"/>
</dbReference>
<dbReference type="SMART" id="SM00231">
    <property type="entry name" value="FA58C"/>
    <property type="match status" value="3"/>
</dbReference>
<dbReference type="CDD" id="cd03590">
    <property type="entry name" value="CLECT_DC-SIGN_like"/>
    <property type="match status" value="2"/>
</dbReference>
<feature type="domain" description="C-type lectin" evidence="6">
    <location>
        <begin position="1384"/>
        <end position="1502"/>
    </location>
</feature>
<proteinExistence type="predicted"/>
<dbReference type="Gene3D" id="2.60.120.260">
    <property type="entry name" value="Galactose-binding domain-like"/>
    <property type="match status" value="3"/>
</dbReference>
<protein>
    <recommendedName>
        <fullName evidence="9">Macrophage mannose receptor 1-like</fullName>
    </recommendedName>
</protein>
<dbReference type="SUPFAM" id="SSF49785">
    <property type="entry name" value="Galactose-binding domain-like"/>
    <property type="match status" value="3"/>
</dbReference>
<dbReference type="Gene3D" id="2.60.120.200">
    <property type="match status" value="1"/>
</dbReference>
<dbReference type="CDD" id="cd00057">
    <property type="entry name" value="FA58C"/>
    <property type="match status" value="3"/>
</dbReference>
<keyword evidence="3" id="KW-0812">Transmembrane</keyword>
<feature type="transmembrane region" description="Helical" evidence="3">
    <location>
        <begin position="2543"/>
        <end position="2565"/>
    </location>
</feature>
<feature type="domain" description="F5/8 type C" evidence="5">
    <location>
        <begin position="2093"/>
        <end position="2242"/>
    </location>
</feature>
<evidence type="ECO:0008006" key="9">
    <source>
        <dbReference type="Google" id="ProtNLM"/>
    </source>
</evidence>
<feature type="signal peptide" evidence="4">
    <location>
        <begin position="1"/>
        <end position="19"/>
    </location>
</feature>
<evidence type="ECO:0000256" key="2">
    <source>
        <dbReference type="ARBA" id="ARBA00023157"/>
    </source>
</evidence>
<dbReference type="InterPro" id="IPR001304">
    <property type="entry name" value="C-type_lectin-like"/>
</dbReference>
<dbReference type="InterPro" id="IPR016186">
    <property type="entry name" value="C-type_lectin-like/link_sf"/>
</dbReference>
<dbReference type="SUPFAM" id="SSF56436">
    <property type="entry name" value="C-type lectin-like"/>
    <property type="match status" value="11"/>
</dbReference>
<keyword evidence="3" id="KW-0472">Membrane</keyword>
<dbReference type="Gene3D" id="3.10.100.10">
    <property type="entry name" value="Mannose-Binding Protein A, subunit A"/>
    <property type="match status" value="11"/>
</dbReference>
<feature type="domain" description="C-type lectin" evidence="6">
    <location>
        <begin position="1533"/>
        <end position="1653"/>
    </location>
</feature>
<dbReference type="PROSITE" id="PS00615">
    <property type="entry name" value="C_TYPE_LECTIN_1"/>
    <property type="match status" value="7"/>
</dbReference>
<dbReference type="SUPFAM" id="SSF49899">
    <property type="entry name" value="Concanavalin A-like lectins/glucanases"/>
    <property type="match status" value="1"/>
</dbReference>
<feature type="domain" description="C-type lectin" evidence="6">
    <location>
        <begin position="30"/>
        <end position="157"/>
    </location>
</feature>
<feature type="domain" description="F5/8 type C" evidence="5">
    <location>
        <begin position="463"/>
        <end position="621"/>
    </location>
</feature>
<dbReference type="GeneID" id="136808603"/>
<keyword evidence="3" id="KW-1133">Transmembrane helix</keyword>
<feature type="domain" description="C-type lectin" evidence="6">
    <location>
        <begin position="1830"/>
        <end position="1947"/>
    </location>
</feature>
<organism evidence="7 8">
    <name type="scientific">Clytia hemisphaerica</name>
    <dbReference type="NCBI Taxonomy" id="252671"/>
    <lineage>
        <taxon>Eukaryota</taxon>
        <taxon>Metazoa</taxon>
        <taxon>Cnidaria</taxon>
        <taxon>Hydrozoa</taxon>
        <taxon>Hydroidolina</taxon>
        <taxon>Leptothecata</taxon>
        <taxon>Obeliida</taxon>
        <taxon>Clytiidae</taxon>
        <taxon>Clytia</taxon>
    </lineage>
</organism>
<dbReference type="InterPro" id="IPR033989">
    <property type="entry name" value="CD209-like_CTLD"/>
</dbReference>
<dbReference type="RefSeq" id="XP_066921241.1">
    <property type="nucleotide sequence ID" value="XM_067065140.1"/>
</dbReference>
<dbReference type="PROSITE" id="PS01285">
    <property type="entry name" value="FA58C_1"/>
    <property type="match status" value="1"/>
</dbReference>
<feature type="domain" description="C-type lectin" evidence="6">
    <location>
        <begin position="1004"/>
        <end position="1121"/>
    </location>
</feature>
<evidence type="ECO:0000256" key="4">
    <source>
        <dbReference type="SAM" id="SignalP"/>
    </source>
</evidence>
<dbReference type="InterPro" id="IPR016187">
    <property type="entry name" value="CTDL_fold"/>
</dbReference>
<reference evidence="7" key="1">
    <citation type="submission" date="2021-01" db="UniProtKB">
        <authorList>
            <consortium name="EnsemblMetazoa"/>
        </authorList>
    </citation>
    <scope>IDENTIFICATION</scope>
</reference>
<evidence type="ECO:0000313" key="8">
    <source>
        <dbReference type="Proteomes" id="UP000594262"/>
    </source>
</evidence>
<feature type="chain" id="PRO_5029803728" description="Macrophage mannose receptor 1-like" evidence="4">
    <location>
        <begin position="20"/>
        <end position="2598"/>
    </location>
</feature>
<dbReference type="InterPro" id="IPR050111">
    <property type="entry name" value="C-type_lectin/snaclec_domain"/>
</dbReference>
<dbReference type="PROSITE" id="PS01286">
    <property type="entry name" value="FA58C_2"/>
    <property type="match status" value="3"/>
</dbReference>
<feature type="domain" description="C-type lectin" evidence="6">
    <location>
        <begin position="1969"/>
        <end position="2088"/>
    </location>
</feature>
<keyword evidence="1" id="KW-0430">Lectin</keyword>
<dbReference type="Pfam" id="PF13385">
    <property type="entry name" value="Laminin_G_3"/>
    <property type="match status" value="1"/>
</dbReference>
<dbReference type="InterPro" id="IPR018378">
    <property type="entry name" value="C-type_lectin_CS"/>
</dbReference>
<feature type="domain" description="C-type lectin" evidence="6">
    <location>
        <begin position="189"/>
        <end position="310"/>
    </location>
</feature>
<dbReference type="OrthoDB" id="441660at2759"/>
<feature type="domain" description="F5/8 type C" evidence="5">
    <location>
        <begin position="2371"/>
        <end position="2513"/>
    </location>
</feature>
<dbReference type="Gene3D" id="2.60.120.740">
    <property type="match status" value="1"/>
</dbReference>
<sequence>MFRFLLFVVILSCLHRVGANAACDKDWSEYNGYCYHFTTPTPTIRPQTWSDSRLICQLQGGDLLSIRDRDEQIYIDKFFNGTSIQNNNYWIGLTDAEKEGTFKWSDNTPFNRTIFHNWREDRGEPNDYGGKEDCAETTWDGKWNDNNCDAQFGFICKKKLGAEKLNVTVPPYPKTTTKPVTCEAGWIPWGTSCYGIIKGIAKSWQDARSDCMRRFGDLLVIDSQDENDFITNEIRPLRSEYWIGLTDQGISKKFHWVDGTPLNETLNVNWRPGEPSNSFGSEDCVEIYGHWLPGKWNDNHCSSIRDYICEKKSGVHNCPDGWVTYKDHCYQINAHPNQQTTWSNARRICLDFNSPWKDKIDVARADLVSITSPDEQKFLETQYRNMKVYRGYFWTGLYKNNSKPFAWTDHSDITYQNWKNGKPDASKNCSKSSLAYSSQGWEASLCTENNYFVCKVKRGQDRCYDPIGIQNHQIPDTSFSASSQLSVVTPPHAAKLYLPGGGNLDGAWCAAENDQNPWIEINLGKPERLTYLGMQGKANSQAFVTGFYIKYSMDGVSWDVYGDIPPAKYFKFRAYKSWRTDFEKVMNLPLPSPLIAQYVRVYPIKAECKENCCLRLELYGCPVEENSKYCGLGWKREPNTKHCYQLNTKKTTWDAAESICKAQGGSLLSIESTTEQAYIKNRLKPQQGKIDSFWTGLNDLDEERIFRFSDQTPLLFNYWSSGFPKTDASQNCAVVQTKDALWSIKDCTQFNEFICKKTYENPYKPKISFNNNFFSSTDYYYKLDRVTDTNNITGTTQATPYGTFSSTSFYINNTDQKYLSFDGKTNYIRIQGIENTCASHPDSNSCPHGFTMSFLFKYSEAVSADKKVLVDSLGGSNGAAGYVVYIENTHIKITLVTSHTTYTISSGFPRSQWNHYAFTFSALEGLTSYVNGNQTGSTHGRSNWRKMSEMVNSLYIGRSAASPYTLTKMAFGSLAMFERVLKGNEIFTDYVTDFGKCGPGQIAHGSYCYEFNSNEVSWNSALRDCQSKNGDLTSIHSTVEQAFMAMNIRKLNKDAWIGLSMKKDTPFKWSDNTAVAYTAWQTGEPNAGYRSYQYTRCVHTVNGTERWNDHYCYSKKGYVCKFTKTLTPSTKTVVRNSIASYYVTMTIGCPLSQKIKILEVMYGSKLRNCYFNKDEAKKLVENKCHGLSCVVKATDSFFGKNPCPTYTWKMLNITYTCVDDTPSVDPVCGNGYVKSSNGLYCYKLMTDQKTFNDAKAACVADKATLAAIPGPSEQKLLTSLLTKLNSPSNVWIGIQYSLSSQQYQWIKNVPVTFTKWFNRQPNPAFGNFSKVGVNTGLEPMLWRAAKGNEELPFFCQKRTDLTTTASPKTTPGQVQPCYKGWSEHNGYCYYVNQFTMSFVDAEKNCSNLAQNAHAASIWNTKENDFVKVLVYNRTGSNPFTWLGLDNEGLVNGFRWKDGTPLNYLNWYPSRPYTGSRHLCGGMESNGQWYDLPCYAKHPSVCKVEKALLLPTTKPTTTPTPDPSVKCAKDWTQFNGSCYYVSPSNAQKDYYAALRDCQTRNGSLASVLSQSENDFIKKEIRRKQGYYTPPNFIGLSQLSGNDGWTWSDDSIVNFLNFAPGQPNNLNSLESCVTMYSTGQWHDSPCNLKGLYICKTNDDMKKVKPTEVVPRDKGYCERGWELYGNSCYKFELEQGHEKNFKDALAYCKSLKGDLASVHSSYENAWILSHAHAHTVNLYIGFTDLNSEKKFIWSDQSSVEYTHWDRNEPSSHGDEDCVEMRTYVQSKGKWNDIGCDKKNGFVCKKESLSVRPTGNLVPTADPSADCPKGFISYRKACYYMAKDKKTWQDAQDSCQRMNKDANLLSVSNIYEQAYLFAHYIEYTNVTWIGLSRDKDQQNFKYIDKARLTYAFWATKPKTTADKRECVSQVNVNSGTWRVDDCNQLHPYICKINTEPIEEETFVGNCTDGWDQYNGLCYKHFNQKSSWAEARKKCVSYGGDLVAVDSYRLQKHLEYMIRDFTQSVWIGLNDRAMEHNFRWSTGESFHLGESYSNWNNKEPNDNYGRENCVEMYSTHGKWNDMPCSYKLSYLCQHPLECNTPAGVENGALADENFYATSFLKTFGPEKARLNGQAGWCTNKTDGSESLTINLQKLMHVTRISTQGAKHNSYRQSWTLSYTLEYSDDYEVWHEYETQNIDGSSSMILPGNRDGTTIASNIVDLRAQYVRLTPKSFKGTYMCLRVEVYGCPSVCLNPLSSIVSSFKTSDKDDQLIQPASLFNNPFCPQKSSATFYQLSFRNPVNINRFTLSSGSGSSHFNYKIIYGLNGKNTTSKDYNSKVSTYRLDKSERATMVTFVLINPDEHVCLNAELYGCLFECNSPLGIADKKIPNFLIRARSSRPGFPASAGRLNDGYFGQNSWCAKTNDDSQYIQVDLTKKGHVTGISTQGFYGEEEKYVTEYLVQYSDDADLWREHSILLGNDDGEIAVFNKLIPAIDARYVRLVPTDYVNGICMRIELHGCPLEMSGGVEPVNPGKNTGDTSTGLSNGGKIGLVIFFILLIAVIIIIGGVYYMRHRRNGFSLHKSFSNPVHMDINNDEIDIINYAE</sequence>
<accession>A0A7M5WRV1</accession>
<dbReference type="Pfam" id="PF00754">
    <property type="entry name" value="F5_F8_type_C"/>
    <property type="match status" value="3"/>
</dbReference>
<keyword evidence="4" id="KW-0732">Signal</keyword>
<dbReference type="CDD" id="cd00037">
    <property type="entry name" value="CLECT"/>
    <property type="match status" value="8"/>
</dbReference>
<dbReference type="InterPro" id="IPR000421">
    <property type="entry name" value="FA58C"/>
</dbReference>
<feature type="domain" description="C-type lectin" evidence="6">
    <location>
        <begin position="325"/>
        <end position="455"/>
    </location>
</feature>
<evidence type="ECO:0000259" key="6">
    <source>
        <dbReference type="PROSITE" id="PS50041"/>
    </source>
</evidence>
<dbReference type="PROSITE" id="PS50041">
    <property type="entry name" value="C_TYPE_LECTIN_2"/>
    <property type="match status" value="11"/>
</dbReference>
<dbReference type="PROSITE" id="PS50022">
    <property type="entry name" value="FA58C_3"/>
    <property type="match status" value="3"/>
</dbReference>
<dbReference type="EnsemblMetazoa" id="CLYHEMT007550.1">
    <property type="protein sequence ID" value="CLYHEMP007550.1"/>
    <property type="gene ID" value="CLYHEMG007550"/>
</dbReference>
<evidence type="ECO:0000313" key="7">
    <source>
        <dbReference type="EnsemblMetazoa" id="CLYHEMP007550.1"/>
    </source>
</evidence>
<keyword evidence="8" id="KW-1185">Reference proteome</keyword>
<dbReference type="Pfam" id="PF00059">
    <property type="entry name" value="Lectin_C"/>
    <property type="match status" value="11"/>
</dbReference>
<evidence type="ECO:0000256" key="3">
    <source>
        <dbReference type="SAM" id="Phobius"/>
    </source>
</evidence>
<feature type="domain" description="C-type lectin" evidence="6">
    <location>
        <begin position="1237"/>
        <end position="1356"/>
    </location>
</feature>
<feature type="domain" description="C-type lectin" evidence="6">
    <location>
        <begin position="1681"/>
        <end position="1801"/>
    </location>
</feature>
<dbReference type="FunFam" id="3.10.100.10:FF:000025">
    <property type="entry name" value="Mannose receptor C-type 1"/>
    <property type="match status" value="1"/>
</dbReference>
<dbReference type="InterPro" id="IPR043159">
    <property type="entry name" value="Lectin_gal-bd_sf"/>
</dbReference>
<dbReference type="InterPro" id="IPR013320">
    <property type="entry name" value="ConA-like_dom_sf"/>
</dbReference>
<name>A0A7M5WRV1_9CNID</name>
<dbReference type="SMART" id="SM00034">
    <property type="entry name" value="CLECT"/>
    <property type="match status" value="11"/>
</dbReference>
<keyword evidence="2" id="KW-1015">Disulfide bond</keyword>
<dbReference type="InterPro" id="IPR008979">
    <property type="entry name" value="Galactose-bd-like_sf"/>
</dbReference>
<dbReference type="PANTHER" id="PTHR22803">
    <property type="entry name" value="MANNOSE, PHOSPHOLIPASE, LECTIN RECEPTOR RELATED"/>
    <property type="match status" value="1"/>
</dbReference>
<evidence type="ECO:0000259" key="5">
    <source>
        <dbReference type="PROSITE" id="PS50022"/>
    </source>
</evidence>
<evidence type="ECO:0000256" key="1">
    <source>
        <dbReference type="ARBA" id="ARBA00022734"/>
    </source>
</evidence>
<dbReference type="Proteomes" id="UP000594262">
    <property type="component" value="Unplaced"/>
</dbReference>